<sequence>MQPTSMGSSTAKGSTRARTTTAWCGGPGRASGIPSDTPP</sequence>
<comment type="caution">
    <text evidence="2">The sequence shown here is derived from an EMBL/GenBank/DDBJ whole genome shotgun (WGS) entry which is preliminary data.</text>
</comment>
<evidence type="ECO:0000256" key="1">
    <source>
        <dbReference type="SAM" id="MobiDB-lite"/>
    </source>
</evidence>
<proteinExistence type="predicted"/>
<accession>A0A4Z2EN65</accession>
<protein>
    <submittedName>
        <fullName evidence="2">Uncharacterized protein</fullName>
    </submittedName>
</protein>
<dbReference type="Proteomes" id="UP000314294">
    <property type="component" value="Unassembled WGS sequence"/>
</dbReference>
<organism evidence="2 3">
    <name type="scientific">Liparis tanakae</name>
    <name type="common">Tanaka's snailfish</name>
    <dbReference type="NCBI Taxonomy" id="230148"/>
    <lineage>
        <taxon>Eukaryota</taxon>
        <taxon>Metazoa</taxon>
        <taxon>Chordata</taxon>
        <taxon>Craniata</taxon>
        <taxon>Vertebrata</taxon>
        <taxon>Euteleostomi</taxon>
        <taxon>Actinopterygii</taxon>
        <taxon>Neopterygii</taxon>
        <taxon>Teleostei</taxon>
        <taxon>Neoteleostei</taxon>
        <taxon>Acanthomorphata</taxon>
        <taxon>Eupercaria</taxon>
        <taxon>Perciformes</taxon>
        <taxon>Cottioidei</taxon>
        <taxon>Cottales</taxon>
        <taxon>Liparidae</taxon>
        <taxon>Liparis</taxon>
    </lineage>
</organism>
<keyword evidence="3" id="KW-1185">Reference proteome</keyword>
<dbReference type="EMBL" id="SRLO01004566">
    <property type="protein sequence ID" value="TNN30377.1"/>
    <property type="molecule type" value="Genomic_DNA"/>
</dbReference>
<feature type="region of interest" description="Disordered" evidence="1">
    <location>
        <begin position="1"/>
        <end position="39"/>
    </location>
</feature>
<dbReference type="AlphaFoldDB" id="A0A4Z2EN65"/>
<evidence type="ECO:0000313" key="2">
    <source>
        <dbReference type="EMBL" id="TNN30377.1"/>
    </source>
</evidence>
<feature type="compositionally biased region" description="Polar residues" evidence="1">
    <location>
        <begin position="1"/>
        <end position="22"/>
    </location>
</feature>
<evidence type="ECO:0000313" key="3">
    <source>
        <dbReference type="Proteomes" id="UP000314294"/>
    </source>
</evidence>
<name>A0A4Z2EN65_9TELE</name>
<reference evidence="2 3" key="1">
    <citation type="submission" date="2019-03" db="EMBL/GenBank/DDBJ databases">
        <title>First draft genome of Liparis tanakae, snailfish: a comprehensive survey of snailfish specific genes.</title>
        <authorList>
            <person name="Kim W."/>
            <person name="Song I."/>
            <person name="Jeong J.-H."/>
            <person name="Kim D."/>
            <person name="Kim S."/>
            <person name="Ryu S."/>
            <person name="Song J.Y."/>
            <person name="Lee S.K."/>
        </authorList>
    </citation>
    <scope>NUCLEOTIDE SEQUENCE [LARGE SCALE GENOMIC DNA]</scope>
    <source>
        <tissue evidence="2">Muscle</tissue>
    </source>
</reference>
<gene>
    <name evidence="2" type="ORF">EYF80_059471</name>
</gene>